<dbReference type="Gene3D" id="3.40.190.10">
    <property type="entry name" value="Periplasmic binding protein-like II"/>
    <property type="match status" value="2"/>
</dbReference>
<dbReference type="InterPro" id="IPR036388">
    <property type="entry name" value="WH-like_DNA-bd_sf"/>
</dbReference>
<evidence type="ECO:0000256" key="2">
    <source>
        <dbReference type="ARBA" id="ARBA00023015"/>
    </source>
</evidence>
<dbReference type="SUPFAM" id="SSF53850">
    <property type="entry name" value="Periplasmic binding protein-like II"/>
    <property type="match status" value="1"/>
</dbReference>
<feature type="domain" description="HTH lysR-type" evidence="5">
    <location>
        <begin position="342"/>
        <end position="399"/>
    </location>
</feature>
<evidence type="ECO:0000313" key="7">
    <source>
        <dbReference type="Proteomes" id="UP000306628"/>
    </source>
</evidence>
<proteinExistence type="inferred from homology"/>
<dbReference type="GO" id="GO:0003700">
    <property type="term" value="F:DNA-binding transcription factor activity"/>
    <property type="evidence" value="ECO:0007669"/>
    <property type="project" value="InterPro"/>
</dbReference>
<comment type="similarity">
    <text evidence="1">Belongs to the LysR transcriptional regulatory family.</text>
</comment>
<name>A0A5S4GW90_9ACTN</name>
<dbReference type="GO" id="GO:0032993">
    <property type="term" value="C:protein-DNA complex"/>
    <property type="evidence" value="ECO:0007669"/>
    <property type="project" value="TreeGrafter"/>
</dbReference>
<organism evidence="6 7">
    <name type="scientific">Nonomuraea zeae</name>
    <dbReference type="NCBI Taxonomy" id="1642303"/>
    <lineage>
        <taxon>Bacteria</taxon>
        <taxon>Bacillati</taxon>
        <taxon>Actinomycetota</taxon>
        <taxon>Actinomycetes</taxon>
        <taxon>Streptosporangiales</taxon>
        <taxon>Streptosporangiaceae</taxon>
        <taxon>Nonomuraea</taxon>
    </lineage>
</organism>
<dbReference type="Pfam" id="PF00126">
    <property type="entry name" value="HTH_1"/>
    <property type="match status" value="2"/>
</dbReference>
<dbReference type="InterPro" id="IPR005119">
    <property type="entry name" value="LysR_subst-bd"/>
</dbReference>
<dbReference type="PROSITE" id="PS50931">
    <property type="entry name" value="HTH_LYSR"/>
    <property type="match status" value="2"/>
</dbReference>
<dbReference type="PANTHER" id="PTHR30346:SF29">
    <property type="entry name" value="LYSR SUBSTRATE-BINDING"/>
    <property type="match status" value="1"/>
</dbReference>
<evidence type="ECO:0000256" key="1">
    <source>
        <dbReference type="ARBA" id="ARBA00009437"/>
    </source>
</evidence>
<keyword evidence="2" id="KW-0805">Transcription regulation</keyword>
<dbReference type="Pfam" id="PF03466">
    <property type="entry name" value="LysR_substrate"/>
    <property type="match status" value="1"/>
</dbReference>
<dbReference type="PRINTS" id="PR00039">
    <property type="entry name" value="HTHLYSR"/>
</dbReference>
<keyword evidence="3" id="KW-0238">DNA-binding</keyword>
<dbReference type="GO" id="GO:0003677">
    <property type="term" value="F:DNA binding"/>
    <property type="evidence" value="ECO:0007669"/>
    <property type="project" value="UniProtKB-KW"/>
</dbReference>
<dbReference type="Proteomes" id="UP000306628">
    <property type="component" value="Unassembled WGS sequence"/>
</dbReference>
<dbReference type="InterPro" id="IPR000847">
    <property type="entry name" value="LysR_HTH_N"/>
</dbReference>
<gene>
    <name evidence="6" type="ORF">ETD85_08825</name>
</gene>
<dbReference type="PANTHER" id="PTHR30346">
    <property type="entry name" value="TRANSCRIPTIONAL DUAL REGULATOR HCAR-RELATED"/>
    <property type="match status" value="1"/>
</dbReference>
<comment type="caution">
    <text evidence="6">The sequence shown here is derived from an EMBL/GenBank/DDBJ whole genome shotgun (WGS) entry which is preliminary data.</text>
</comment>
<keyword evidence="7" id="KW-1185">Reference proteome</keyword>
<dbReference type="SUPFAM" id="SSF46785">
    <property type="entry name" value="Winged helix' DNA-binding domain"/>
    <property type="match status" value="2"/>
</dbReference>
<dbReference type="Gene3D" id="1.10.10.10">
    <property type="entry name" value="Winged helix-like DNA-binding domain superfamily/Winged helix DNA-binding domain"/>
    <property type="match status" value="2"/>
</dbReference>
<evidence type="ECO:0000256" key="3">
    <source>
        <dbReference type="ARBA" id="ARBA00023125"/>
    </source>
</evidence>
<protein>
    <submittedName>
        <fullName evidence="6">LysR family transcriptional regulator</fullName>
    </submittedName>
</protein>
<reference evidence="6 7" key="1">
    <citation type="submission" date="2019-05" db="EMBL/GenBank/DDBJ databases">
        <title>Draft genome sequence of Nonomuraea zeae DSM 100528.</title>
        <authorList>
            <person name="Saricaoglu S."/>
            <person name="Isik K."/>
        </authorList>
    </citation>
    <scope>NUCLEOTIDE SEQUENCE [LARGE SCALE GENOMIC DNA]</scope>
    <source>
        <strain evidence="6 7">DSM 100528</strain>
    </source>
</reference>
<dbReference type="EMBL" id="VCKX01000018">
    <property type="protein sequence ID" value="TMR37218.1"/>
    <property type="molecule type" value="Genomic_DNA"/>
</dbReference>
<feature type="domain" description="HTH lysR-type" evidence="5">
    <location>
        <begin position="6"/>
        <end position="62"/>
    </location>
</feature>
<dbReference type="AlphaFoldDB" id="A0A5S4GW90"/>
<accession>A0A5S4GW90</accession>
<sequence length="424" mass="44926">MAAMPIDHTDLALMQAIADGGTPAGAARATGLTQASAGRRLARLEDRFGALTARRGEQIELTARGRAIVDARRRLLAALADGLRQVAGADRLPELRLAVFGRTWDAFADDLAVHAPGMLLALCTADPVRAVELFERRAVDAAYVWRPCRAQVTPSRTACVLPVLDEPLWVCLPAGHRCAGQAAVALADLAADDWIAARPAESAELVRGVCAAAGFLPRLAHRADSAATVRSLVGHGRGVALASPLAPAPPAGGGFVLRPLTTRAYRAHRLVTDPGVVSTGLARLLRARLRFGYRAKALLRNPRYVQMPWFPVPSYLSGERPLLSPVSTEGLPLSAPGGSLEIDMEDMHLLQVISRSGSLNRAAPVLSVSQPALSRRIQRLEDRLGVTLLVRGSRGTRLAPAAWRLLAVASEAEAVLRAAIGNGA</sequence>
<evidence type="ECO:0000256" key="4">
    <source>
        <dbReference type="ARBA" id="ARBA00023163"/>
    </source>
</evidence>
<keyword evidence="4" id="KW-0804">Transcription</keyword>
<dbReference type="OrthoDB" id="9785974at2"/>
<evidence type="ECO:0000313" key="6">
    <source>
        <dbReference type="EMBL" id="TMR37218.1"/>
    </source>
</evidence>
<evidence type="ECO:0000259" key="5">
    <source>
        <dbReference type="PROSITE" id="PS50931"/>
    </source>
</evidence>
<dbReference type="InterPro" id="IPR036390">
    <property type="entry name" value="WH_DNA-bd_sf"/>
</dbReference>